<feature type="transmembrane region" description="Helical" evidence="9">
    <location>
        <begin position="88"/>
        <end position="111"/>
    </location>
</feature>
<keyword evidence="12" id="KW-1185">Reference proteome</keyword>
<feature type="transmembrane region" description="Helical" evidence="9">
    <location>
        <begin position="18"/>
        <end position="40"/>
    </location>
</feature>
<evidence type="ECO:0000256" key="8">
    <source>
        <dbReference type="ARBA" id="ARBA00038436"/>
    </source>
</evidence>
<evidence type="ECO:0000256" key="5">
    <source>
        <dbReference type="ARBA" id="ARBA00022692"/>
    </source>
</evidence>
<dbReference type="PANTHER" id="PTHR35011">
    <property type="entry name" value="2,3-DIKETO-L-GULONATE TRAP TRANSPORTER SMALL PERMEASE PROTEIN YIAM"/>
    <property type="match status" value="1"/>
</dbReference>
<reference evidence="12" key="1">
    <citation type="submission" date="2023-07" db="EMBL/GenBank/DDBJ databases">
        <title>Genome sequencing of Purple Non-Sulfur Bacteria from various extreme environments.</title>
        <authorList>
            <person name="Mayer M."/>
        </authorList>
    </citation>
    <scope>NUCLEOTIDE SEQUENCE [LARGE SCALE GENOMIC DNA]</scope>
    <source>
        <strain evidence="12">DSM 17935</strain>
    </source>
</reference>
<evidence type="ECO:0000313" key="11">
    <source>
        <dbReference type="EMBL" id="MCW2306047.1"/>
    </source>
</evidence>
<dbReference type="Pfam" id="PF04290">
    <property type="entry name" value="DctQ"/>
    <property type="match status" value="1"/>
</dbReference>
<keyword evidence="3" id="KW-1003">Cell membrane</keyword>
<organism evidence="11 12">
    <name type="scientific">Rhodobium gokarnense</name>
    <dbReference type="NCBI Taxonomy" id="364296"/>
    <lineage>
        <taxon>Bacteria</taxon>
        <taxon>Pseudomonadati</taxon>
        <taxon>Pseudomonadota</taxon>
        <taxon>Alphaproteobacteria</taxon>
        <taxon>Hyphomicrobiales</taxon>
        <taxon>Rhodobiaceae</taxon>
        <taxon>Rhodobium</taxon>
    </lineage>
</organism>
<feature type="domain" description="Tripartite ATP-independent periplasmic transporters DctQ component" evidence="10">
    <location>
        <begin position="26"/>
        <end position="161"/>
    </location>
</feature>
<evidence type="ECO:0000259" key="10">
    <source>
        <dbReference type="Pfam" id="PF04290"/>
    </source>
</evidence>
<keyword evidence="4 9" id="KW-0997">Cell inner membrane</keyword>
<dbReference type="InterPro" id="IPR007387">
    <property type="entry name" value="TRAP_DctQ"/>
</dbReference>
<comment type="function">
    <text evidence="9">Part of the tripartite ATP-independent periplasmic (TRAP) transport system.</text>
</comment>
<keyword evidence="2 9" id="KW-0813">Transport</keyword>
<dbReference type="EMBL" id="JAOQNS010000001">
    <property type="protein sequence ID" value="MCW2306047.1"/>
    <property type="molecule type" value="Genomic_DNA"/>
</dbReference>
<protein>
    <recommendedName>
        <fullName evidence="9">TRAP transporter small permease protein</fullName>
    </recommendedName>
</protein>
<dbReference type="RefSeq" id="WP_264599721.1">
    <property type="nucleotide sequence ID" value="NZ_JAOQNS010000001.1"/>
</dbReference>
<evidence type="ECO:0000256" key="3">
    <source>
        <dbReference type="ARBA" id="ARBA00022475"/>
    </source>
</evidence>
<keyword evidence="5 9" id="KW-0812">Transmembrane</keyword>
<evidence type="ECO:0000256" key="9">
    <source>
        <dbReference type="RuleBase" id="RU369079"/>
    </source>
</evidence>
<sequence>MRGLAQAIDAVNSVTGKFVAWFALFIVLLQFAIVVGRYVFGVGSIWAQELIVYMHAFNFMLAAAYTLHHDGHVRVDIFYREAAPARKALINLLGAAFLLIPVCVLIVWVSWTYVAGSWAVFEGSKETSGIQGVYLMKTAIIVFAVQMGLQGVSMMLHSLMALAGDTDELVALSHHHD</sequence>
<evidence type="ECO:0000256" key="4">
    <source>
        <dbReference type="ARBA" id="ARBA00022519"/>
    </source>
</evidence>
<evidence type="ECO:0000256" key="1">
    <source>
        <dbReference type="ARBA" id="ARBA00004429"/>
    </source>
</evidence>
<dbReference type="InterPro" id="IPR055348">
    <property type="entry name" value="DctQ"/>
</dbReference>
<evidence type="ECO:0000256" key="7">
    <source>
        <dbReference type="ARBA" id="ARBA00023136"/>
    </source>
</evidence>
<dbReference type="Proteomes" id="UP001209755">
    <property type="component" value="Unassembled WGS sequence"/>
</dbReference>
<feature type="transmembrane region" description="Helical" evidence="9">
    <location>
        <begin position="46"/>
        <end position="67"/>
    </location>
</feature>
<accession>A0ABT3H6M9</accession>
<proteinExistence type="inferred from homology"/>
<comment type="similarity">
    <text evidence="8 9">Belongs to the TRAP transporter small permease family.</text>
</comment>
<feature type="transmembrane region" description="Helical" evidence="9">
    <location>
        <begin position="131"/>
        <end position="149"/>
    </location>
</feature>
<evidence type="ECO:0000256" key="6">
    <source>
        <dbReference type="ARBA" id="ARBA00022989"/>
    </source>
</evidence>
<comment type="subcellular location">
    <subcellularLocation>
        <location evidence="1 9">Cell inner membrane</location>
        <topology evidence="1 9">Multi-pass membrane protein</topology>
    </subcellularLocation>
</comment>
<evidence type="ECO:0000256" key="2">
    <source>
        <dbReference type="ARBA" id="ARBA00022448"/>
    </source>
</evidence>
<keyword evidence="6 9" id="KW-1133">Transmembrane helix</keyword>
<dbReference type="PANTHER" id="PTHR35011:SF4">
    <property type="entry name" value="SLL1102 PROTEIN"/>
    <property type="match status" value="1"/>
</dbReference>
<gene>
    <name evidence="11" type="ORF">M2319_000363</name>
</gene>
<comment type="subunit">
    <text evidence="9">The complex comprises the extracytoplasmic solute receptor protein and the two transmembrane proteins.</text>
</comment>
<comment type="caution">
    <text evidence="11">The sequence shown here is derived from an EMBL/GenBank/DDBJ whole genome shotgun (WGS) entry which is preliminary data.</text>
</comment>
<name>A0ABT3H6M9_9HYPH</name>
<evidence type="ECO:0000313" key="12">
    <source>
        <dbReference type="Proteomes" id="UP001209755"/>
    </source>
</evidence>
<keyword evidence="7 9" id="KW-0472">Membrane</keyword>